<dbReference type="GO" id="GO:0006950">
    <property type="term" value="P:response to stress"/>
    <property type="evidence" value="ECO:0007669"/>
    <property type="project" value="TreeGrafter"/>
</dbReference>
<gene>
    <name evidence="8" type="ORF">ABRY94_01685</name>
    <name evidence="7" type="ORF">ABRY99_02020</name>
    <name evidence="9" type="ORF">ABRZ07_04785</name>
</gene>
<evidence type="ECO:0000313" key="9">
    <source>
        <dbReference type="EMBL" id="XDJ80826.1"/>
    </source>
</evidence>
<keyword evidence="3" id="KW-0805">Transcription regulation</keyword>
<dbReference type="InterPro" id="IPR039422">
    <property type="entry name" value="MarR/SlyA-like"/>
</dbReference>
<name>A0AB39CK89_9BURK</name>
<dbReference type="GO" id="GO:0005737">
    <property type="term" value="C:cytoplasm"/>
    <property type="evidence" value="ECO:0007669"/>
    <property type="project" value="UniProtKB-SubCell"/>
</dbReference>
<dbReference type="PANTHER" id="PTHR33164">
    <property type="entry name" value="TRANSCRIPTIONAL REGULATOR, MARR FAMILY"/>
    <property type="match status" value="1"/>
</dbReference>
<evidence type="ECO:0000256" key="5">
    <source>
        <dbReference type="ARBA" id="ARBA00023163"/>
    </source>
</evidence>
<dbReference type="SUPFAM" id="SSF46785">
    <property type="entry name" value="Winged helix' DNA-binding domain"/>
    <property type="match status" value="1"/>
</dbReference>
<dbReference type="SMART" id="SM00347">
    <property type="entry name" value="HTH_MARR"/>
    <property type="match status" value="1"/>
</dbReference>
<evidence type="ECO:0000256" key="2">
    <source>
        <dbReference type="ARBA" id="ARBA00022490"/>
    </source>
</evidence>
<dbReference type="InterPro" id="IPR000835">
    <property type="entry name" value="HTH_MarR-typ"/>
</dbReference>
<dbReference type="RefSeq" id="WP_368643639.1">
    <property type="nucleotide sequence ID" value="NZ_CP158252.1"/>
</dbReference>
<protein>
    <submittedName>
        <fullName evidence="7">MarR family transcriptional regulator</fullName>
    </submittedName>
</protein>
<dbReference type="GO" id="GO:0003677">
    <property type="term" value="F:DNA binding"/>
    <property type="evidence" value="ECO:0007669"/>
    <property type="project" value="UniProtKB-KW"/>
</dbReference>
<dbReference type="AlphaFoldDB" id="A0AB39CK89"/>
<sequence>MNAPLPLAADKPPVQLALDAQLCFALYSAQLAMGKIYRKHLAGLGLTYPQYLVMLVLWEADGLTVTALGERLYLDSATLTPLLKRLQAMGLLHRDRPAEDQRQVRVTLTQTGRELWRRAGGIPEGVLCATGCTPDHVRVLKAELEELRAHLLAASAALENPTAPD</sequence>
<organism evidence="7">
    <name type="scientific">Castellaniella ginsengisoli</name>
    <dbReference type="NCBI Taxonomy" id="546114"/>
    <lineage>
        <taxon>Bacteria</taxon>
        <taxon>Pseudomonadati</taxon>
        <taxon>Pseudomonadota</taxon>
        <taxon>Betaproteobacteria</taxon>
        <taxon>Burkholderiales</taxon>
        <taxon>Alcaligenaceae</taxon>
        <taxon>Castellaniella</taxon>
    </lineage>
</organism>
<keyword evidence="2" id="KW-0963">Cytoplasm</keyword>
<dbReference type="InterPro" id="IPR036390">
    <property type="entry name" value="WH_DNA-bd_sf"/>
</dbReference>
<dbReference type="PROSITE" id="PS50995">
    <property type="entry name" value="HTH_MARR_2"/>
    <property type="match status" value="1"/>
</dbReference>
<dbReference type="PRINTS" id="PR00598">
    <property type="entry name" value="HTHMARR"/>
</dbReference>
<dbReference type="PANTHER" id="PTHR33164:SF5">
    <property type="entry name" value="ORGANIC HYDROPEROXIDE RESISTANCE TRANSCRIPTIONAL REGULATOR"/>
    <property type="match status" value="1"/>
</dbReference>
<keyword evidence="5" id="KW-0804">Transcription</keyword>
<dbReference type="Pfam" id="PF22381">
    <property type="entry name" value="Staph_reg_Sar_Rot"/>
    <property type="match status" value="1"/>
</dbReference>
<evidence type="ECO:0000313" key="7">
    <source>
        <dbReference type="EMBL" id="XDJ42373.1"/>
    </source>
</evidence>
<dbReference type="EMBL" id="CP158252">
    <property type="protein sequence ID" value="XDJ42373.1"/>
    <property type="molecule type" value="Genomic_DNA"/>
</dbReference>
<feature type="domain" description="HTH marR-type" evidence="6">
    <location>
        <begin position="19"/>
        <end position="149"/>
    </location>
</feature>
<dbReference type="GO" id="GO:0003700">
    <property type="term" value="F:DNA-binding transcription factor activity"/>
    <property type="evidence" value="ECO:0007669"/>
    <property type="project" value="InterPro"/>
</dbReference>
<dbReference type="InterPro" id="IPR055166">
    <property type="entry name" value="Transc_reg_Sar_Rot_HTH"/>
</dbReference>
<comment type="subcellular location">
    <subcellularLocation>
        <location evidence="1">Cytoplasm</location>
    </subcellularLocation>
</comment>
<dbReference type="EMBL" id="CP158262">
    <property type="protein sequence ID" value="XDJ69534.1"/>
    <property type="molecule type" value="Genomic_DNA"/>
</dbReference>
<proteinExistence type="predicted"/>
<evidence type="ECO:0000313" key="8">
    <source>
        <dbReference type="EMBL" id="XDJ69534.1"/>
    </source>
</evidence>
<reference evidence="7" key="1">
    <citation type="submission" date="2024-05" db="EMBL/GenBank/DDBJ databases">
        <authorList>
            <person name="Luo Y.-C."/>
            <person name="Nicholds J."/>
            <person name="Mortimer T."/>
            <person name="Maboni G."/>
        </authorList>
    </citation>
    <scope>NUCLEOTIDE SEQUENCE</scope>
    <source>
        <strain evidence="9">141555</strain>
        <strain evidence="8">144863</strain>
        <strain evidence="7">153920</strain>
    </source>
</reference>
<evidence type="ECO:0000256" key="4">
    <source>
        <dbReference type="ARBA" id="ARBA00023125"/>
    </source>
</evidence>
<dbReference type="Gene3D" id="1.10.10.10">
    <property type="entry name" value="Winged helix-like DNA-binding domain superfamily/Winged helix DNA-binding domain"/>
    <property type="match status" value="1"/>
</dbReference>
<evidence type="ECO:0000259" key="6">
    <source>
        <dbReference type="PROSITE" id="PS50995"/>
    </source>
</evidence>
<accession>A0AB39CK89</accession>
<dbReference type="InterPro" id="IPR036388">
    <property type="entry name" value="WH-like_DNA-bd_sf"/>
</dbReference>
<keyword evidence="4" id="KW-0238">DNA-binding</keyword>
<evidence type="ECO:0000256" key="3">
    <source>
        <dbReference type="ARBA" id="ARBA00023015"/>
    </source>
</evidence>
<dbReference type="EMBL" id="CP158267">
    <property type="protein sequence ID" value="XDJ80826.1"/>
    <property type="molecule type" value="Genomic_DNA"/>
</dbReference>
<evidence type="ECO:0000256" key="1">
    <source>
        <dbReference type="ARBA" id="ARBA00004496"/>
    </source>
</evidence>
<dbReference type="FunFam" id="1.10.10.10:FF:000163">
    <property type="entry name" value="MarR family transcriptional regulator"/>
    <property type="match status" value="1"/>
</dbReference>